<name>A0A388TAG2_TERA1</name>
<evidence type="ECO:0000313" key="6">
    <source>
        <dbReference type="EMBL" id="GBR73271.1"/>
    </source>
</evidence>
<dbReference type="InterPro" id="IPR012893">
    <property type="entry name" value="HipA-like_C"/>
</dbReference>
<dbReference type="Pfam" id="PF07804">
    <property type="entry name" value="HipA_C"/>
    <property type="match status" value="1"/>
</dbReference>
<evidence type="ECO:0000256" key="1">
    <source>
        <dbReference type="ARBA" id="ARBA00010164"/>
    </source>
</evidence>
<dbReference type="InterPro" id="IPR052028">
    <property type="entry name" value="HipA_Ser/Thr_kinase"/>
</dbReference>
<evidence type="ECO:0000256" key="3">
    <source>
        <dbReference type="ARBA" id="ARBA00022777"/>
    </source>
</evidence>
<dbReference type="InterPro" id="IPR017508">
    <property type="entry name" value="HipA_N1"/>
</dbReference>
<accession>A0A388TAG2</accession>
<dbReference type="EMBL" id="BGZN01000008">
    <property type="protein sequence ID" value="GBR73271.1"/>
    <property type="molecule type" value="Genomic_DNA"/>
</dbReference>
<dbReference type="PANTHER" id="PTHR37419:SF8">
    <property type="entry name" value="TOXIN YJJJ"/>
    <property type="match status" value="1"/>
</dbReference>
<dbReference type="Pfam" id="PF13657">
    <property type="entry name" value="Couple_hipA"/>
    <property type="match status" value="1"/>
</dbReference>
<evidence type="ECO:0000313" key="7">
    <source>
        <dbReference type="Proteomes" id="UP000269352"/>
    </source>
</evidence>
<feature type="domain" description="HipA N-terminal subdomain 1" evidence="5">
    <location>
        <begin position="8"/>
        <end position="117"/>
    </location>
</feature>
<evidence type="ECO:0000259" key="5">
    <source>
        <dbReference type="Pfam" id="PF13657"/>
    </source>
</evidence>
<dbReference type="PANTHER" id="PTHR37419">
    <property type="entry name" value="SERINE/THREONINE-PROTEIN KINASE TOXIN HIPA"/>
    <property type="match status" value="1"/>
</dbReference>
<keyword evidence="3 6" id="KW-0418">Kinase</keyword>
<reference evidence="6 7" key="1">
    <citation type="journal article" date="2019" name="ISME J.">
        <title>Genome analyses of uncultured TG2/ZB3 bacteria in 'Margulisbacteria' specifically attached to ectosymbiotic spirochetes of protists in the termite gut.</title>
        <authorList>
            <person name="Utami Y.D."/>
            <person name="Kuwahara H."/>
            <person name="Igai K."/>
            <person name="Murakami T."/>
            <person name="Sugaya K."/>
            <person name="Morikawa T."/>
            <person name="Nagura Y."/>
            <person name="Yuki M."/>
            <person name="Deevong P."/>
            <person name="Inoue T."/>
            <person name="Kihara K."/>
            <person name="Lo N."/>
            <person name="Yamada A."/>
            <person name="Ohkuma M."/>
            <person name="Hongoh Y."/>
        </authorList>
    </citation>
    <scope>NUCLEOTIDE SEQUENCE [LARGE SCALE GENOMIC DNA]</scope>
    <source>
        <strain evidence="6">NkOx7-01</strain>
    </source>
</reference>
<evidence type="ECO:0000256" key="2">
    <source>
        <dbReference type="ARBA" id="ARBA00022679"/>
    </source>
</evidence>
<keyword evidence="2" id="KW-0808">Transferase</keyword>
<dbReference type="AlphaFoldDB" id="A0A388TAG2"/>
<comment type="similarity">
    <text evidence="1">Belongs to the HipA Ser/Thr kinase family.</text>
</comment>
<dbReference type="GO" id="GO:0004674">
    <property type="term" value="F:protein serine/threonine kinase activity"/>
    <property type="evidence" value="ECO:0007669"/>
    <property type="project" value="TreeGrafter"/>
</dbReference>
<sequence>MFSKTVGVFFNNKKVGRITELQSGHYGFTYDPEWLLNGFAIDPRHLPLQNVLFTVRQIAPSMYSNCSFNIFLASFLGGWQYVLIDSLLLKYVDSPQEISLLDRLVVLAEHGCGSLTYKLEEAFDYKMDMRCLIFWHEQMVCKHRSEDLNKLLACWSLLDENSGVTLKMVLVALGKTQWLLKFKRKGDEIEWLNSQAALKAGLCLPEIRRLEDRYFLSKRFDCREDGRKIFFCRADVLLEERGCDYADILNLTKDLTESSEEVLKMFQRACFNILSGCDDHIHNLGYLYDGVNWTVCPNYDLAQGPKPGHDALLTVNHSHKPNTEDILIVAEKAGIPARIAKDVLAEVRAAVDECLLSGLA</sequence>
<protein>
    <submittedName>
        <fullName evidence="6">Protein kinase HipA</fullName>
    </submittedName>
</protein>
<dbReference type="GO" id="GO:0005829">
    <property type="term" value="C:cytosol"/>
    <property type="evidence" value="ECO:0007669"/>
    <property type="project" value="TreeGrafter"/>
</dbReference>
<dbReference type="Proteomes" id="UP000269352">
    <property type="component" value="Unassembled WGS sequence"/>
</dbReference>
<evidence type="ECO:0000259" key="4">
    <source>
        <dbReference type="Pfam" id="PF07804"/>
    </source>
</evidence>
<organism evidence="6 7">
    <name type="scientific">Termititenax aidoneus</name>
    <dbReference type="NCBI Taxonomy" id="2218524"/>
    <lineage>
        <taxon>Bacteria</taxon>
        <taxon>Bacillati</taxon>
        <taxon>Candidatus Margulisiibacteriota</taxon>
        <taxon>Candidatus Termititenacia</taxon>
        <taxon>Candidatus Termititenacales</taxon>
        <taxon>Candidatus Termititenacaceae</taxon>
        <taxon>Candidatus Termititenax</taxon>
    </lineage>
</organism>
<proteinExistence type="inferred from homology"/>
<gene>
    <name evidence="6" type="ORF">NO1_0682</name>
</gene>
<comment type="caution">
    <text evidence="6">The sequence shown here is derived from an EMBL/GenBank/DDBJ whole genome shotgun (WGS) entry which is preliminary data.</text>
</comment>
<keyword evidence="7" id="KW-1185">Reference proteome</keyword>
<feature type="domain" description="HipA-like C-terminal" evidence="4">
    <location>
        <begin position="162"/>
        <end position="352"/>
    </location>
</feature>